<dbReference type="InterPro" id="IPR013762">
    <property type="entry name" value="Integrase-like_cat_sf"/>
</dbReference>
<dbReference type="EMBL" id="JACSOD020000463">
    <property type="protein sequence ID" value="MBM6498985.1"/>
    <property type="molecule type" value="Genomic_DNA"/>
</dbReference>
<dbReference type="PANTHER" id="PTHR30629">
    <property type="entry name" value="PROPHAGE INTEGRASE"/>
    <property type="match status" value="1"/>
</dbReference>
<dbReference type="Pfam" id="PF00589">
    <property type="entry name" value="Phage_integrase"/>
    <property type="match status" value="1"/>
</dbReference>
<dbReference type="PROSITE" id="PS51898">
    <property type="entry name" value="TYR_RECOMBINASE"/>
    <property type="match status" value="1"/>
</dbReference>
<comment type="caution">
    <text evidence="6">The sequence shown here is derived from an EMBL/GenBank/DDBJ whole genome shotgun (WGS) entry which is preliminary data.</text>
</comment>
<keyword evidence="2" id="KW-0229">DNA integration</keyword>
<name>A0ABS2CXT9_9FLAO</name>
<accession>A0ABS2CXT9</accession>
<evidence type="ECO:0000256" key="3">
    <source>
        <dbReference type="ARBA" id="ARBA00023125"/>
    </source>
</evidence>
<evidence type="ECO:0000313" key="6">
    <source>
        <dbReference type="EMBL" id="MBM6498985.1"/>
    </source>
</evidence>
<sequence>MPTKKTKIKGLISSSFVNYKAAELRIKTQWLVVYYAKNPFTKEMQRFRVVVPSMKSETERIKHGKKIRDEINKKLAEGWSPFSTDTFATDFKTYDHCKEKFLELINLDIKKGLKRQDTERTYKSNFSMIELFAKRKKQKLNFIFELNRVFIVNYLDFILYDRNNTHRTYNNHLNFIKGFLNFCVTYGFLSENFAIGIAKKKEGQKIRQLLDTDVKSKIKSIEDLNFHYYALCMTTYFCFIRRTELSKLLVRHVDILNSTITIPSEISKNKNTETITIPKSFLPIISKHINFSNLDDFLFSTNDFKSGKNQLNPKKVSDTWEKFRKLLKISKVFQFYSLKDTGITDLLNSGVPSIKVRNQARHSELATTEKYTHRNVKCDEVVQNANFDF</sequence>
<keyword evidence="4" id="KW-0233">DNA recombination</keyword>
<dbReference type="PANTHER" id="PTHR30629:SF2">
    <property type="entry name" value="PROPHAGE INTEGRASE INTS-RELATED"/>
    <property type="match status" value="1"/>
</dbReference>
<dbReference type="Gene3D" id="1.10.150.130">
    <property type="match status" value="1"/>
</dbReference>
<gene>
    <name evidence="6" type="ORF">H9X54_006685</name>
</gene>
<comment type="similarity">
    <text evidence="1">Belongs to the 'phage' integrase family.</text>
</comment>
<dbReference type="CDD" id="cd00397">
    <property type="entry name" value="DNA_BRE_C"/>
    <property type="match status" value="1"/>
</dbReference>
<organism evidence="6 7">
    <name type="scientific">Flavobacterium macrobrachii</name>
    <dbReference type="NCBI Taxonomy" id="591204"/>
    <lineage>
        <taxon>Bacteria</taxon>
        <taxon>Pseudomonadati</taxon>
        <taxon>Bacteroidota</taxon>
        <taxon>Flavobacteriia</taxon>
        <taxon>Flavobacteriales</taxon>
        <taxon>Flavobacteriaceae</taxon>
        <taxon>Flavobacterium</taxon>
    </lineage>
</organism>
<evidence type="ECO:0000259" key="5">
    <source>
        <dbReference type="PROSITE" id="PS51898"/>
    </source>
</evidence>
<dbReference type="RefSeq" id="WP_187657916.1">
    <property type="nucleotide sequence ID" value="NZ_JACSOD020000463.1"/>
</dbReference>
<evidence type="ECO:0000256" key="2">
    <source>
        <dbReference type="ARBA" id="ARBA00022908"/>
    </source>
</evidence>
<dbReference type="SUPFAM" id="SSF56349">
    <property type="entry name" value="DNA breaking-rejoining enzymes"/>
    <property type="match status" value="1"/>
</dbReference>
<keyword evidence="7" id="KW-1185">Reference proteome</keyword>
<evidence type="ECO:0000256" key="4">
    <source>
        <dbReference type="ARBA" id="ARBA00023172"/>
    </source>
</evidence>
<dbReference type="InterPro" id="IPR010998">
    <property type="entry name" value="Integrase_recombinase_N"/>
</dbReference>
<proteinExistence type="inferred from homology"/>
<keyword evidence="3" id="KW-0238">DNA-binding</keyword>
<protein>
    <submittedName>
        <fullName evidence="6">Site-specific integrase</fullName>
    </submittedName>
</protein>
<evidence type="ECO:0000256" key="1">
    <source>
        <dbReference type="ARBA" id="ARBA00008857"/>
    </source>
</evidence>
<dbReference type="Proteomes" id="UP000759529">
    <property type="component" value="Unassembled WGS sequence"/>
</dbReference>
<dbReference type="Gene3D" id="1.10.443.10">
    <property type="entry name" value="Intergrase catalytic core"/>
    <property type="match status" value="1"/>
</dbReference>
<dbReference type="InterPro" id="IPR002104">
    <property type="entry name" value="Integrase_catalytic"/>
</dbReference>
<dbReference type="InterPro" id="IPR050808">
    <property type="entry name" value="Phage_Integrase"/>
</dbReference>
<reference evidence="6 7" key="1">
    <citation type="submission" date="2021-02" db="EMBL/GenBank/DDBJ databases">
        <authorList>
            <person name="Jung H.S."/>
            <person name="Chun B.H."/>
            <person name="Jeon C.O."/>
        </authorList>
    </citation>
    <scope>NUCLEOTIDE SEQUENCE [LARGE SCALE GENOMIC DNA]</scope>
    <source>
        <strain evidence="6 7">LMG 25203</strain>
    </source>
</reference>
<feature type="domain" description="Tyr recombinase" evidence="5">
    <location>
        <begin position="204"/>
        <end position="384"/>
    </location>
</feature>
<dbReference type="InterPro" id="IPR011010">
    <property type="entry name" value="DNA_brk_join_enz"/>
</dbReference>
<evidence type="ECO:0000313" key="7">
    <source>
        <dbReference type="Proteomes" id="UP000759529"/>
    </source>
</evidence>